<dbReference type="OrthoDB" id="10006811at2"/>
<evidence type="ECO:0000313" key="2">
    <source>
        <dbReference type="EMBL" id="SFF99274.1"/>
    </source>
</evidence>
<accession>A0A1I2N602</accession>
<evidence type="ECO:0000256" key="1">
    <source>
        <dbReference type="SAM" id="MobiDB-lite"/>
    </source>
</evidence>
<organism evidence="2 3">
    <name type="scientific">Streptomyces mirabilis</name>
    <dbReference type="NCBI Taxonomy" id="68239"/>
    <lineage>
        <taxon>Bacteria</taxon>
        <taxon>Bacillati</taxon>
        <taxon>Actinomycetota</taxon>
        <taxon>Actinomycetes</taxon>
        <taxon>Kitasatosporales</taxon>
        <taxon>Streptomycetaceae</taxon>
        <taxon>Streptomyces</taxon>
    </lineage>
</organism>
<dbReference type="Proteomes" id="UP000181942">
    <property type="component" value="Unassembled WGS sequence"/>
</dbReference>
<protein>
    <submittedName>
        <fullName evidence="2">Uncharacterized protein</fullName>
    </submittedName>
</protein>
<evidence type="ECO:0000313" key="3">
    <source>
        <dbReference type="Proteomes" id="UP000181942"/>
    </source>
</evidence>
<name>A0A1I2N602_9ACTN</name>
<dbReference type="EMBL" id="FONR01000014">
    <property type="protein sequence ID" value="SFF99274.1"/>
    <property type="molecule type" value="Genomic_DNA"/>
</dbReference>
<dbReference type="RefSeq" id="WP_079174334.1">
    <property type="nucleotide sequence ID" value="NZ_FONR01000014.1"/>
</dbReference>
<feature type="region of interest" description="Disordered" evidence="1">
    <location>
        <begin position="139"/>
        <end position="159"/>
    </location>
</feature>
<proteinExistence type="predicted"/>
<reference evidence="2 3" key="1">
    <citation type="submission" date="2016-10" db="EMBL/GenBank/DDBJ databases">
        <authorList>
            <person name="de Groot N.N."/>
        </authorList>
    </citation>
    <scope>NUCLEOTIDE SEQUENCE [LARGE SCALE GENOMIC DNA]</scope>
    <source>
        <strain evidence="2 3">OK461</strain>
    </source>
</reference>
<gene>
    <name evidence="2" type="ORF">SAMN02787118_114224</name>
</gene>
<sequence length="159" mass="17151">MAGFRDFLMRFRPVGLPGPAAAGGVPADRSAELAAELEPPLVLLEETEAEARVVRERADEEAARRRRAAERTVKDIVEQARARAPAVREQSAALIREATEAEATELLAAAARDTAALRRRIQLRTPALVDRVVDALAEELTAPDDERQEGGSPPWAPGG</sequence>
<dbReference type="AlphaFoldDB" id="A0A1I2N602"/>